<feature type="region of interest" description="Disordered" evidence="3">
    <location>
        <begin position="1489"/>
        <end position="1660"/>
    </location>
</feature>
<dbReference type="Gene3D" id="3.80.10.10">
    <property type="entry name" value="Ribonuclease Inhibitor"/>
    <property type="match status" value="6"/>
</dbReference>
<dbReference type="InterPro" id="IPR003591">
    <property type="entry name" value="Leu-rich_rpt_typical-subtyp"/>
</dbReference>
<dbReference type="Pfam" id="PF13855">
    <property type="entry name" value="LRR_8"/>
    <property type="match status" value="3"/>
</dbReference>
<name>A0A9K3CMJ6_9EUKA</name>
<dbReference type="InterPro" id="IPR001611">
    <property type="entry name" value="Leu-rich_rpt"/>
</dbReference>
<protein>
    <submittedName>
        <fullName evidence="4">Uncharacterized protein</fullName>
    </submittedName>
</protein>
<reference evidence="4 5" key="1">
    <citation type="journal article" date="2018" name="PLoS ONE">
        <title>The draft genome of Kipferlia bialata reveals reductive genome evolution in fornicate parasites.</title>
        <authorList>
            <person name="Tanifuji G."/>
            <person name="Takabayashi S."/>
            <person name="Kume K."/>
            <person name="Takagi M."/>
            <person name="Nakayama T."/>
            <person name="Kamikawa R."/>
            <person name="Inagaki Y."/>
            <person name="Hashimoto T."/>
        </authorList>
    </citation>
    <scope>NUCLEOTIDE SEQUENCE [LARGE SCALE GENOMIC DNA]</scope>
    <source>
        <strain evidence="4">NY0173</strain>
    </source>
</reference>
<dbReference type="PANTHER" id="PTHR46652">
    <property type="entry name" value="LEUCINE-RICH REPEAT AND IQ DOMAIN-CONTAINING PROTEIN 1-RELATED"/>
    <property type="match status" value="1"/>
</dbReference>
<dbReference type="Proteomes" id="UP000265618">
    <property type="component" value="Unassembled WGS sequence"/>
</dbReference>
<feature type="compositionally biased region" description="Basic and acidic residues" evidence="3">
    <location>
        <begin position="1550"/>
        <end position="1565"/>
    </location>
</feature>
<dbReference type="InterPro" id="IPR050836">
    <property type="entry name" value="SDS22/Internalin_LRR"/>
</dbReference>
<evidence type="ECO:0000256" key="3">
    <source>
        <dbReference type="SAM" id="MobiDB-lite"/>
    </source>
</evidence>
<dbReference type="SMART" id="SM00369">
    <property type="entry name" value="LRR_TYP"/>
    <property type="match status" value="16"/>
</dbReference>
<evidence type="ECO:0000313" key="5">
    <source>
        <dbReference type="Proteomes" id="UP000265618"/>
    </source>
</evidence>
<dbReference type="SMART" id="SM00365">
    <property type="entry name" value="LRR_SD22"/>
    <property type="match status" value="7"/>
</dbReference>
<sequence>MTMGEMDDASSDDDDSVDEDYEEAFEVLCEANGLDPTDIMEESPGMVEDVDLPSFPYCIQAEATTTSPCISYPNEEAVLSLEMFLHPRYPALEGLSVFAPSLVSLSVMKCRISCIKGLTHLTELRHLWLGCNEIEEISGLDTLHKLERLHLEHNCIRALPTHLQLPSLVHLSMSHNQVSKLTPVQGLTALRSLNIAANALTGLSTAALESLPMLEELILAGNPISSFAEMPKLRALSRLRSVVFSDPIFGPCPVSLLSNFRVFCLYHVPGITYVDGILCGDQDRERAETVFVKKKMFYSMQLQQLRAKEVQTQLVVGRLFRRLLGASNAMEGRAALAERLSANPALGRSCLETPPLSPILTGTHAALLRGVYDRCTEAVRAHYTNASHRVITELETGGNVSVSLATCPEDSASFTSCQRLLESRFDPSVFTEQGVPVSGIAVHKVTRTLNRFTATGFERSLQDMMYEGGVRSGLANKAKDRVEYLFLLTPETPTSDASAPVSPQPWHDGPGPSAPDSHLPDPLSFPFPPPLHSCPVTEYRSLPRLAERGLPGLPPGGVYQSGILMTNSMGVVDGDKVAQFRQHLARHRSACQACQDPRLRHYYEANTPKLRGQVLVLKTVLTKVKKAVVSPEARDVAPVRSWLPSSEVDPASGVVYLSHPADSRQRVYVCDGRHTLVEYLVEYEYTLETSASASAQDPVASLLSPSDRTSLPSHMDMASVLRPLLHLEAAYGDMRGAPPEPGTKAISPISSLSSPTFGEDHPPASGVAVPLEEGVLDMGCLGLDSLEAVGERMRSDSSCLSVSFNPISSLASLPALPMLTHLDVSHAHLTQLGLGQGSLPYLETLSLAHNRLSDVKGTVSSLAQACPQLRHLCLCGNPLWDWPGSFHLSQSGITAALGEAIPSLVSIDSRVLYRICTDTLPACLSGAYSFRVSSKLRLGLLTAVLRDPILASPAAPHTHSPYPSMPCGITLHTGEGGMRQEPRQRQPIPKGHGLYSRSTRIQSLSLQDASDDTLHSLLHSAYDVDLPCAGVRTLASVTSSLSALTRLRLDHNPMLDLGCLSPLPCLEELSVCHCNVTSLAPLGPTLLRRLLTLDVSCNHISDISPLCSASSLSVLHLAFNKVSALDALQPMRGLVELYIDHNRLCSTDSLRVLAGVAPSLTILDVSDNCFPSDAAPAEYALHLIPTLRCINGLTVTQQLQDRAKGHFRGRVTLDLLIGEACMSRTRADAMDELAALTVLDLSGQGIRVLTALDRANVPQLTKLDLSHNEICSLATLGDMPLLETLNLADNKISLEGLYHASTGFPCLSFHKLTSLDLSHNRLDFLPRCNDTQDTGAEEEPDDLPPPFGMLVHLQELHLGHNAISVLETRAFGCLPGLLHLDISYNPLRTVCIGTFDGCYRLTSLLADRVGAKSLEWLSPAKGSPVLHKLRALSLCKNRVTETRELARLSSLPELTQLNLQGNSLCRKHGYLLAVAQYCPDLAELDGKPLEKRGERERENEGGKSNAFGVYVVSGDMARPSGRVDRPLNRERERGDGRQMRSVSGLGYTATRDRDRDRESDRDRLVGHRSMSHSRSVGQPLQRVSVSGTSMSGAKERERPSPYRQSLDRGGHVSGEREPGVRRDRDGAAVQVQSLVFAPSGRGSRNRAPLPPQQYQTRDRERDRLVLSGMDVLRVDPDGKGGERVNALNAQKRGKRSIW</sequence>
<gene>
    <name evidence="4" type="ORF">KIPB_000459</name>
</gene>
<feature type="region of interest" description="Disordered" evidence="3">
    <location>
        <begin position="493"/>
        <end position="523"/>
    </location>
</feature>
<feature type="compositionally biased region" description="Basic and acidic residues" evidence="3">
    <location>
        <begin position="1521"/>
        <end position="1538"/>
    </location>
</feature>
<feature type="compositionally biased region" description="Polar residues" evidence="3">
    <location>
        <begin position="1572"/>
        <end position="1591"/>
    </location>
</feature>
<keyword evidence="2" id="KW-0677">Repeat</keyword>
<dbReference type="OrthoDB" id="1517790at2759"/>
<feature type="compositionally biased region" description="Basic and acidic residues" evidence="3">
    <location>
        <begin position="1593"/>
        <end position="1626"/>
    </location>
</feature>
<dbReference type="Pfam" id="PF13516">
    <property type="entry name" value="LRR_6"/>
    <property type="match status" value="1"/>
</dbReference>
<comment type="caution">
    <text evidence="4">The sequence shown here is derived from an EMBL/GenBank/DDBJ whole genome shotgun (WGS) entry which is preliminary data.</text>
</comment>
<evidence type="ECO:0000256" key="1">
    <source>
        <dbReference type="ARBA" id="ARBA00022614"/>
    </source>
</evidence>
<dbReference type="SUPFAM" id="SSF52047">
    <property type="entry name" value="RNI-like"/>
    <property type="match status" value="1"/>
</dbReference>
<feature type="compositionally biased region" description="Basic and acidic residues" evidence="3">
    <location>
        <begin position="1489"/>
        <end position="1501"/>
    </location>
</feature>
<dbReference type="PROSITE" id="PS51450">
    <property type="entry name" value="LRR"/>
    <property type="match status" value="7"/>
</dbReference>
<evidence type="ECO:0000256" key="2">
    <source>
        <dbReference type="ARBA" id="ARBA00022737"/>
    </source>
</evidence>
<dbReference type="SUPFAM" id="SSF52075">
    <property type="entry name" value="Outer arm dynein light chain 1"/>
    <property type="match status" value="1"/>
</dbReference>
<accession>A0A9K3CMJ6</accession>
<evidence type="ECO:0000313" key="4">
    <source>
        <dbReference type="EMBL" id="GIQ79764.1"/>
    </source>
</evidence>
<dbReference type="SUPFAM" id="SSF52058">
    <property type="entry name" value="L domain-like"/>
    <property type="match status" value="1"/>
</dbReference>
<keyword evidence="5" id="KW-1185">Reference proteome</keyword>
<feature type="region of interest" description="Disordered" evidence="3">
    <location>
        <begin position="1"/>
        <end position="20"/>
    </location>
</feature>
<dbReference type="InterPro" id="IPR032675">
    <property type="entry name" value="LRR_dom_sf"/>
</dbReference>
<proteinExistence type="predicted"/>
<keyword evidence="1" id="KW-0433">Leucine-rich repeat</keyword>
<dbReference type="EMBL" id="BDIP01000052">
    <property type="protein sequence ID" value="GIQ79764.1"/>
    <property type="molecule type" value="Genomic_DNA"/>
</dbReference>
<dbReference type="PANTHER" id="PTHR46652:SF3">
    <property type="entry name" value="LEUCINE-RICH REPEAT-CONTAINING PROTEIN 9"/>
    <property type="match status" value="1"/>
</dbReference>
<organism evidence="4 5">
    <name type="scientific">Kipferlia bialata</name>
    <dbReference type="NCBI Taxonomy" id="797122"/>
    <lineage>
        <taxon>Eukaryota</taxon>
        <taxon>Metamonada</taxon>
        <taxon>Carpediemonas-like organisms</taxon>
        <taxon>Kipferlia</taxon>
    </lineage>
</organism>